<gene>
    <name evidence="2" type="ORF">Tci_854220</name>
</gene>
<evidence type="ECO:0000259" key="1">
    <source>
        <dbReference type="Pfam" id="PF22936"/>
    </source>
</evidence>
<evidence type="ECO:0000313" key="2">
    <source>
        <dbReference type="EMBL" id="GFC82250.1"/>
    </source>
</evidence>
<accession>A0A699R7H6</accession>
<dbReference type="EMBL" id="BKCJ011083520">
    <property type="protein sequence ID" value="GFC82250.1"/>
    <property type="molecule type" value="Genomic_DNA"/>
</dbReference>
<name>A0A699R7H6_TANCI</name>
<reference evidence="2" key="1">
    <citation type="journal article" date="2019" name="Sci. Rep.">
        <title>Draft genome of Tanacetum cinerariifolium, the natural source of mosquito coil.</title>
        <authorList>
            <person name="Yamashiro T."/>
            <person name="Shiraishi A."/>
            <person name="Satake H."/>
            <person name="Nakayama K."/>
        </authorList>
    </citation>
    <scope>NUCLEOTIDE SEQUENCE</scope>
</reference>
<dbReference type="Pfam" id="PF22936">
    <property type="entry name" value="Pol_BBD"/>
    <property type="match status" value="1"/>
</dbReference>
<feature type="non-terminal residue" evidence="2">
    <location>
        <position position="1"/>
    </location>
</feature>
<comment type="caution">
    <text evidence="2">The sequence shown here is derived from an EMBL/GenBank/DDBJ whole genome shotgun (WGS) entry which is preliminary data.</text>
</comment>
<sequence>IFVVVQDKISNLDIAKDTGIADSGCSRCMSGNKDKLDDFVDFDCGPVIFGGSNGMIIGKGTIKTKNPDFENVIYVPELEPFNLISISQVCDQSHRVLFTGNECLVLSKDFPLLDLSMVILSIPRTQNLYTFSLEALAPQAPITCLLAKASQDESNL</sequence>
<organism evidence="2">
    <name type="scientific">Tanacetum cinerariifolium</name>
    <name type="common">Dalmatian daisy</name>
    <name type="synonym">Chrysanthemum cinerariifolium</name>
    <dbReference type="NCBI Taxonomy" id="118510"/>
    <lineage>
        <taxon>Eukaryota</taxon>
        <taxon>Viridiplantae</taxon>
        <taxon>Streptophyta</taxon>
        <taxon>Embryophyta</taxon>
        <taxon>Tracheophyta</taxon>
        <taxon>Spermatophyta</taxon>
        <taxon>Magnoliopsida</taxon>
        <taxon>eudicotyledons</taxon>
        <taxon>Gunneridae</taxon>
        <taxon>Pentapetalae</taxon>
        <taxon>asterids</taxon>
        <taxon>campanulids</taxon>
        <taxon>Asterales</taxon>
        <taxon>Asteraceae</taxon>
        <taxon>Asteroideae</taxon>
        <taxon>Anthemideae</taxon>
        <taxon>Anthemidinae</taxon>
        <taxon>Tanacetum</taxon>
    </lineage>
</organism>
<feature type="domain" description="Retrovirus-related Pol polyprotein from transposon TNT 1-94-like beta-barrel" evidence="1">
    <location>
        <begin position="20"/>
        <end position="91"/>
    </location>
</feature>
<dbReference type="InterPro" id="IPR054722">
    <property type="entry name" value="PolX-like_BBD"/>
</dbReference>
<protein>
    <submittedName>
        <fullName evidence="2">Ribonuclease H-like domain-containing protein</fullName>
    </submittedName>
</protein>
<dbReference type="AlphaFoldDB" id="A0A699R7H6"/>
<proteinExistence type="predicted"/>